<feature type="domain" description="Polysaccharide pyruvyl transferase" evidence="1">
    <location>
        <begin position="50"/>
        <end position="372"/>
    </location>
</feature>
<dbReference type="EMBL" id="CP002772">
    <property type="protein sequence ID" value="AEG19173.1"/>
    <property type="molecule type" value="Genomic_DNA"/>
</dbReference>
<dbReference type="AlphaFoldDB" id="F6D3Z6"/>
<protein>
    <submittedName>
        <fullName evidence="2">Polysaccharide pyruvyl transferase</fullName>
    </submittedName>
</protein>
<dbReference type="GO" id="GO:0016740">
    <property type="term" value="F:transferase activity"/>
    <property type="evidence" value="ECO:0007669"/>
    <property type="project" value="UniProtKB-KW"/>
</dbReference>
<dbReference type="Proteomes" id="UP000009231">
    <property type="component" value="Chromosome"/>
</dbReference>
<proteinExistence type="predicted"/>
<accession>F6D3Z6</accession>
<organism evidence="2 3">
    <name type="scientific">Methanobacterium paludis (strain DSM 25820 / JCM 18151 / SWAN1)</name>
    <dbReference type="NCBI Taxonomy" id="868131"/>
    <lineage>
        <taxon>Archaea</taxon>
        <taxon>Methanobacteriati</taxon>
        <taxon>Methanobacteriota</taxon>
        <taxon>Methanomada group</taxon>
        <taxon>Methanobacteria</taxon>
        <taxon>Methanobacteriales</taxon>
        <taxon>Methanobacteriaceae</taxon>
        <taxon>Methanobacterium</taxon>
    </lineage>
</organism>
<reference evidence="2 3" key="1">
    <citation type="journal article" date="2014" name="Int. J. Syst. Evol. Microbiol.">
        <title>Methanobacterium paludis sp. nov. and a novel strain of Methanobacterium lacus isolated from northern peatlands.</title>
        <authorList>
            <person name="Cadillo-Quiroz H."/>
            <person name="Brauer S.L."/>
            <person name="Goodson N."/>
            <person name="Yavitt J.B."/>
            <person name="Zinder S.H."/>
        </authorList>
    </citation>
    <scope>NUCLEOTIDE SEQUENCE [LARGE SCALE GENOMIC DNA]</scope>
    <source>
        <strain evidence="3">DSM 25820 / JCM 18151 / SWAN1</strain>
    </source>
</reference>
<dbReference type="KEGG" id="mew:MSWAN_2165"/>
<evidence type="ECO:0000313" key="2">
    <source>
        <dbReference type="EMBL" id="AEG19173.1"/>
    </source>
</evidence>
<dbReference type="eggNOG" id="arCOG04826">
    <property type="taxonomic scope" value="Archaea"/>
</dbReference>
<dbReference type="InterPro" id="IPR007345">
    <property type="entry name" value="Polysacch_pyruvyl_Trfase"/>
</dbReference>
<keyword evidence="2" id="KW-0808">Transferase</keyword>
<dbReference type="HOGENOM" id="CLU_637152_0_0_2"/>
<evidence type="ECO:0000313" key="3">
    <source>
        <dbReference type="Proteomes" id="UP000009231"/>
    </source>
</evidence>
<name>F6D3Z6_METPW</name>
<keyword evidence="3" id="KW-1185">Reference proteome</keyword>
<sequence>MDVPNLTDRQDRDDKLNIDHKNLKSSHNREQNFKQSVPKVLLVGYNGANNTGSEARLISIIKDVRAVLGPDVCITIPTLNEKNLRRYIKEEANLKIVPIPSIFFFALKKLVKEHDLVLLVEGSCYMDTWTSALLWAFLWTTKCANSSKIPCIAYSVDAGDLSPLNKFLVKREASKTDLIITRTKLAADKLKNIGVTAPIKNTADSAFTFQKDDNDETIIQDIWTKESLPKPEKSVVGFAVVDFYLWPVVIRPWGKSKDRYKWPYYFSRSKKRAKKSDDLSARWAALADKIIEKHGKSIALICMEELDEPLALNIIGKMQHSENAHIFTSNEFNTSQMTGILQGLELLITSRYHAAVLSLESPVPQIAVAHDPRLKGLYNELGIDKEYLFDYRLENAGKIVWDKVEKQADDLLGNPKKINNKLKQGYSQHLMGAEKNRQLLKEFLIERGWEVRP</sequence>
<dbReference type="STRING" id="868131.MSWAN_2165"/>
<evidence type="ECO:0000259" key="1">
    <source>
        <dbReference type="Pfam" id="PF04230"/>
    </source>
</evidence>
<dbReference type="PANTHER" id="PTHR36836">
    <property type="entry name" value="COLANIC ACID BIOSYNTHESIS PROTEIN WCAK"/>
    <property type="match status" value="1"/>
</dbReference>
<dbReference type="PANTHER" id="PTHR36836:SF1">
    <property type="entry name" value="COLANIC ACID BIOSYNTHESIS PROTEIN WCAK"/>
    <property type="match status" value="1"/>
</dbReference>
<gene>
    <name evidence="2" type="ordered locus">MSWAN_2165</name>
</gene>
<dbReference type="Pfam" id="PF04230">
    <property type="entry name" value="PS_pyruv_trans"/>
    <property type="match status" value="1"/>
</dbReference>